<proteinExistence type="inferred from homology"/>
<protein>
    <submittedName>
        <fullName evidence="10">Glutamyl-Q tRNA(Asp) ligase</fullName>
    </submittedName>
</protein>
<reference evidence="10 11" key="1">
    <citation type="journal article" date="2017" name="BMC Genomics">
        <title>Comparative genomic and phylogenomic analyses of the Bifidobacteriaceae family.</title>
        <authorList>
            <person name="Lugli G.A."/>
            <person name="Milani C."/>
            <person name="Turroni F."/>
            <person name="Duranti S."/>
            <person name="Mancabelli L."/>
            <person name="Mangifesta M."/>
            <person name="Ferrario C."/>
            <person name="Modesto M."/>
            <person name="Mattarelli P."/>
            <person name="Jiri K."/>
            <person name="van Sinderen D."/>
            <person name="Ventura M."/>
        </authorList>
    </citation>
    <scope>NUCLEOTIDE SEQUENCE [LARGE SCALE GENOMIC DNA]</scope>
    <source>
        <strain evidence="10 11">DSM 100201</strain>
    </source>
</reference>
<dbReference type="PANTHER" id="PTHR43311:SF1">
    <property type="entry name" value="GLUTAMYL-Q TRNA(ASP) SYNTHETASE"/>
    <property type="match status" value="1"/>
</dbReference>
<dbReference type="Proteomes" id="UP000216444">
    <property type="component" value="Unassembled WGS sequence"/>
</dbReference>
<name>A0A261FHM5_9BIFI</name>
<dbReference type="AlphaFoldDB" id="A0A261FHM5"/>
<gene>
    <name evidence="10" type="ORF">BTIS_0368</name>
</gene>
<evidence type="ECO:0000313" key="10">
    <source>
        <dbReference type="EMBL" id="OZG58647.1"/>
    </source>
</evidence>
<dbReference type="InterPro" id="IPR001412">
    <property type="entry name" value="aa-tRNA-synth_I_CS"/>
</dbReference>
<dbReference type="EMBL" id="MWWV01000003">
    <property type="protein sequence ID" value="OZG58647.1"/>
    <property type="molecule type" value="Genomic_DNA"/>
</dbReference>
<evidence type="ECO:0000256" key="3">
    <source>
        <dbReference type="ARBA" id="ARBA00022741"/>
    </source>
</evidence>
<feature type="compositionally biased region" description="Polar residues" evidence="8">
    <location>
        <begin position="18"/>
        <end position="27"/>
    </location>
</feature>
<accession>A0A261FHM5</accession>
<dbReference type="InterPro" id="IPR000924">
    <property type="entry name" value="Glu/Gln-tRNA-synth"/>
</dbReference>
<dbReference type="GO" id="GO:0006424">
    <property type="term" value="P:glutamyl-tRNA aminoacylation"/>
    <property type="evidence" value="ECO:0007669"/>
    <property type="project" value="TreeGrafter"/>
</dbReference>
<dbReference type="PRINTS" id="PR00987">
    <property type="entry name" value="TRNASYNTHGLU"/>
</dbReference>
<dbReference type="InterPro" id="IPR014729">
    <property type="entry name" value="Rossmann-like_a/b/a_fold"/>
</dbReference>
<evidence type="ECO:0000256" key="6">
    <source>
        <dbReference type="ARBA" id="ARBA00023146"/>
    </source>
</evidence>
<sequence>MTDDRIVTNGPRNGWNGQGVNADTKTASCPAPHSGKTPAPLPRADRGAKSPASDAGIAGNTGTSNTSNTSNIPGSSIAHASKTDASRLPSIATAPTLNSSETLDACRVGRLAPSPTGRMHIGNVYAALAAWLSVRAERPHTAADPNLPILPNHSGILRLRIEDIDTPRVRKDADRWIMDDLHWLGLDWDGDPVYQSDRFDLYDQALHDLCDAGLLYPCFCSRAEIRAASAPQEGDGYVIYPGTCARLDSTERDRRLAEKRRHSWRVHLPQEQLDFDDAVFGTQEFDLARQIGDTVLRRSDGLYAYQLAVVVDDLLMGVNDVVRGRDLLRSTALQLWIRDRMAECGWHSQPSIDTDLPAAAHHAHTATRTPHTANNFGNIPAPSAAIRFAHLPLIDDPSGKRLAKRDRALDLGVLREEGVTPESVIGYCAWLLRLRNTPEPISAHDLLKDFSWDPLRADHTDRACDPTALFA</sequence>
<dbReference type="SUPFAM" id="SSF52374">
    <property type="entry name" value="Nucleotidylyl transferase"/>
    <property type="match status" value="1"/>
</dbReference>
<dbReference type="GO" id="GO:0004818">
    <property type="term" value="F:glutamate-tRNA ligase activity"/>
    <property type="evidence" value="ECO:0007669"/>
    <property type="project" value="TreeGrafter"/>
</dbReference>
<keyword evidence="1 7" id="KW-0436">Ligase</keyword>
<dbReference type="InterPro" id="IPR049940">
    <property type="entry name" value="GluQ/Sye"/>
</dbReference>
<dbReference type="Gene3D" id="3.40.50.620">
    <property type="entry name" value="HUPs"/>
    <property type="match status" value="2"/>
</dbReference>
<evidence type="ECO:0000256" key="4">
    <source>
        <dbReference type="ARBA" id="ARBA00022833"/>
    </source>
</evidence>
<dbReference type="Pfam" id="PF00749">
    <property type="entry name" value="tRNA-synt_1c"/>
    <property type="match status" value="1"/>
</dbReference>
<dbReference type="PANTHER" id="PTHR43311">
    <property type="entry name" value="GLUTAMATE--TRNA LIGASE"/>
    <property type="match status" value="1"/>
</dbReference>
<evidence type="ECO:0000256" key="7">
    <source>
        <dbReference type="RuleBase" id="RU363037"/>
    </source>
</evidence>
<feature type="region of interest" description="Disordered" evidence="8">
    <location>
        <begin position="1"/>
        <end position="83"/>
    </location>
</feature>
<organism evidence="10 11">
    <name type="scientific">Bifidobacterium tissieri</name>
    <dbReference type="NCBI Taxonomy" id="1630162"/>
    <lineage>
        <taxon>Bacteria</taxon>
        <taxon>Bacillati</taxon>
        <taxon>Actinomycetota</taxon>
        <taxon>Actinomycetes</taxon>
        <taxon>Bifidobacteriales</taxon>
        <taxon>Bifidobacteriaceae</taxon>
        <taxon>Bifidobacterium</taxon>
    </lineage>
</organism>
<evidence type="ECO:0000256" key="1">
    <source>
        <dbReference type="ARBA" id="ARBA00022598"/>
    </source>
</evidence>
<evidence type="ECO:0000259" key="9">
    <source>
        <dbReference type="Pfam" id="PF00749"/>
    </source>
</evidence>
<keyword evidence="3 7" id="KW-0547">Nucleotide-binding</keyword>
<dbReference type="GO" id="GO:0005524">
    <property type="term" value="F:ATP binding"/>
    <property type="evidence" value="ECO:0007669"/>
    <property type="project" value="UniProtKB-KW"/>
</dbReference>
<evidence type="ECO:0000256" key="8">
    <source>
        <dbReference type="SAM" id="MobiDB-lite"/>
    </source>
</evidence>
<feature type="compositionally biased region" description="Low complexity" evidence="8">
    <location>
        <begin position="56"/>
        <end position="77"/>
    </location>
</feature>
<dbReference type="InterPro" id="IPR020058">
    <property type="entry name" value="Glu/Gln-tRNA-synth_Ib_cat-dom"/>
</dbReference>
<evidence type="ECO:0000313" key="11">
    <source>
        <dbReference type="Proteomes" id="UP000216444"/>
    </source>
</evidence>
<evidence type="ECO:0000256" key="5">
    <source>
        <dbReference type="ARBA" id="ARBA00022840"/>
    </source>
</evidence>
<comment type="similarity">
    <text evidence="7">Belongs to the class-I aminoacyl-tRNA synthetase family.</text>
</comment>
<keyword evidence="11" id="KW-1185">Reference proteome</keyword>
<dbReference type="PROSITE" id="PS00178">
    <property type="entry name" value="AA_TRNA_LIGASE_I"/>
    <property type="match status" value="1"/>
</dbReference>
<evidence type="ECO:0000256" key="2">
    <source>
        <dbReference type="ARBA" id="ARBA00022723"/>
    </source>
</evidence>
<keyword evidence="2" id="KW-0479">Metal-binding</keyword>
<feature type="domain" description="Glutamyl/glutaminyl-tRNA synthetase class Ib catalytic" evidence="9">
    <location>
        <begin position="110"/>
        <end position="341"/>
    </location>
</feature>
<comment type="caution">
    <text evidence="10">The sequence shown here is derived from an EMBL/GenBank/DDBJ whole genome shotgun (WGS) entry which is preliminary data.</text>
</comment>
<keyword evidence="5 7" id="KW-0067">ATP-binding</keyword>
<keyword evidence="4" id="KW-0862">Zinc</keyword>
<keyword evidence="7" id="KW-0648">Protein biosynthesis</keyword>
<keyword evidence="6 7" id="KW-0030">Aminoacyl-tRNA synthetase</keyword>